<reference evidence="1 2" key="1">
    <citation type="submission" date="2020-07" db="EMBL/GenBank/DDBJ databases">
        <title>Halophilic bacteria isolated from french cheeses.</title>
        <authorList>
            <person name="Kothe C.I."/>
            <person name="Farah-Kraiem B."/>
            <person name="Renault P."/>
            <person name="Dridi B."/>
        </authorList>
    </citation>
    <scope>NUCLEOTIDE SEQUENCE [LARGE SCALE GENOMIC DNA]</scope>
    <source>
        <strain evidence="1 2">FME16</strain>
    </source>
</reference>
<dbReference type="RefSeq" id="WP_192526909.1">
    <property type="nucleotide sequence ID" value="NZ_JABUYX010000026.1"/>
</dbReference>
<sequence length="111" mass="12924">MKFIDAIEKFENFPACTDAFVKLKKDMNELIINDPDYAAVYLVIHDFSKKHHFYYEDQAVSPEVSDSAKKQMIEYLTRLKELVSNRNREAAFIALSAISHDYFTQGRVLEP</sequence>
<organism evidence="1 2">
    <name type="scientific">Halomonas citrativorans</name>
    <dbReference type="NCBI Taxonomy" id="2742612"/>
    <lineage>
        <taxon>Bacteria</taxon>
        <taxon>Pseudomonadati</taxon>
        <taxon>Pseudomonadota</taxon>
        <taxon>Gammaproteobacteria</taxon>
        <taxon>Oceanospirillales</taxon>
        <taxon>Halomonadaceae</taxon>
        <taxon>Halomonas</taxon>
    </lineage>
</organism>
<comment type="caution">
    <text evidence="1">The sequence shown here is derived from an EMBL/GenBank/DDBJ whole genome shotgun (WGS) entry which is preliminary data.</text>
</comment>
<name>A0ABR9F978_9GAMM</name>
<protein>
    <submittedName>
        <fullName evidence="1">Uncharacterized protein</fullName>
    </submittedName>
</protein>
<accession>A0ABR9F978</accession>
<evidence type="ECO:0000313" key="1">
    <source>
        <dbReference type="EMBL" id="MBE0402909.1"/>
    </source>
</evidence>
<gene>
    <name evidence="1" type="ORF">EI163_04940</name>
</gene>
<evidence type="ECO:0000313" key="2">
    <source>
        <dbReference type="Proteomes" id="UP000754821"/>
    </source>
</evidence>
<dbReference type="InterPro" id="IPR008947">
    <property type="entry name" value="PLipase_C/P1_nuclease_dom_sf"/>
</dbReference>
<dbReference type="EMBL" id="RRZC01000003">
    <property type="protein sequence ID" value="MBE0402909.1"/>
    <property type="molecule type" value="Genomic_DNA"/>
</dbReference>
<dbReference type="Gene3D" id="1.10.575.10">
    <property type="entry name" value="P1 Nuclease"/>
    <property type="match status" value="1"/>
</dbReference>
<proteinExistence type="predicted"/>
<keyword evidence="2" id="KW-1185">Reference proteome</keyword>
<dbReference type="Proteomes" id="UP000754821">
    <property type="component" value="Unassembled WGS sequence"/>
</dbReference>